<dbReference type="PANTHER" id="PTHR46558">
    <property type="entry name" value="TRACRIPTIONAL REGULATORY PROTEIN-RELATED-RELATED"/>
    <property type="match status" value="1"/>
</dbReference>
<name>A0A9D2C197_9FIRM</name>
<feature type="transmembrane region" description="Helical" evidence="2">
    <location>
        <begin position="96"/>
        <end position="122"/>
    </location>
</feature>
<evidence type="ECO:0000313" key="5">
    <source>
        <dbReference type="Proteomes" id="UP000823915"/>
    </source>
</evidence>
<comment type="caution">
    <text evidence="4">The sequence shown here is derived from an EMBL/GenBank/DDBJ whole genome shotgun (WGS) entry which is preliminary data.</text>
</comment>
<dbReference type="InterPro" id="IPR010982">
    <property type="entry name" value="Lambda_DNA-bd_dom_sf"/>
</dbReference>
<evidence type="ECO:0000313" key="4">
    <source>
        <dbReference type="EMBL" id="HIY26530.1"/>
    </source>
</evidence>
<dbReference type="PROSITE" id="PS50943">
    <property type="entry name" value="HTH_CROC1"/>
    <property type="match status" value="1"/>
</dbReference>
<dbReference type="EMBL" id="DXDU01000084">
    <property type="protein sequence ID" value="HIY26530.1"/>
    <property type="molecule type" value="Genomic_DNA"/>
</dbReference>
<proteinExistence type="predicted"/>
<feature type="domain" description="HTH cro/C1-type" evidence="3">
    <location>
        <begin position="10"/>
        <end position="64"/>
    </location>
</feature>
<dbReference type="CDD" id="cd00093">
    <property type="entry name" value="HTH_XRE"/>
    <property type="match status" value="1"/>
</dbReference>
<evidence type="ECO:0000256" key="1">
    <source>
        <dbReference type="ARBA" id="ARBA00023125"/>
    </source>
</evidence>
<accession>A0A9D2C197</accession>
<organism evidence="4 5">
    <name type="scientific">Candidatus Acutalibacter pullistercoris</name>
    <dbReference type="NCBI Taxonomy" id="2838418"/>
    <lineage>
        <taxon>Bacteria</taxon>
        <taxon>Bacillati</taxon>
        <taxon>Bacillota</taxon>
        <taxon>Clostridia</taxon>
        <taxon>Eubacteriales</taxon>
        <taxon>Acutalibacteraceae</taxon>
        <taxon>Acutalibacter</taxon>
    </lineage>
</organism>
<protein>
    <submittedName>
        <fullName evidence="4">Helix-turn-helix domain-containing protein</fullName>
    </submittedName>
</protein>
<sequence length="203" mass="22299">MDQEKTGKFIARRRKEKGFTQAALGERLGVTDRAVSKWERGLCLPDAALMLPLCQLLGITVNELLTGEEVIMENYKAKAEQNLLELRRQEEENNRVLLRLETVIGCLGTAAGVILILAAGLAVEALPWRVVLIAAGAAIAAVAIGFALCIEHDAGYYQCPHCGKAYVPTKRAVVMAPHLGRSRKMRCPYCGQKGYHKKVLTQK</sequence>
<gene>
    <name evidence="4" type="ORF">H9838_05060</name>
</gene>
<dbReference type="AlphaFoldDB" id="A0A9D2C197"/>
<dbReference type="SMART" id="SM00530">
    <property type="entry name" value="HTH_XRE"/>
    <property type="match status" value="1"/>
</dbReference>
<keyword evidence="2" id="KW-0472">Membrane</keyword>
<dbReference type="Gene3D" id="1.10.260.40">
    <property type="entry name" value="lambda repressor-like DNA-binding domains"/>
    <property type="match status" value="1"/>
</dbReference>
<dbReference type="InterPro" id="IPR001387">
    <property type="entry name" value="Cro/C1-type_HTH"/>
</dbReference>
<dbReference type="Proteomes" id="UP000823915">
    <property type="component" value="Unassembled WGS sequence"/>
</dbReference>
<dbReference type="PANTHER" id="PTHR46558:SF15">
    <property type="entry name" value="HELIX-TURN-HELIX DOMAIN PROTEIN"/>
    <property type="match status" value="1"/>
</dbReference>
<evidence type="ECO:0000259" key="3">
    <source>
        <dbReference type="PROSITE" id="PS50943"/>
    </source>
</evidence>
<reference evidence="4" key="2">
    <citation type="submission" date="2021-04" db="EMBL/GenBank/DDBJ databases">
        <authorList>
            <person name="Gilroy R."/>
        </authorList>
    </citation>
    <scope>NUCLEOTIDE SEQUENCE</scope>
    <source>
        <strain evidence="4">1282</strain>
    </source>
</reference>
<keyword evidence="2" id="KW-0812">Transmembrane</keyword>
<evidence type="ECO:0000256" key="2">
    <source>
        <dbReference type="SAM" id="Phobius"/>
    </source>
</evidence>
<keyword evidence="2" id="KW-1133">Transmembrane helix</keyword>
<dbReference type="GO" id="GO:0003677">
    <property type="term" value="F:DNA binding"/>
    <property type="evidence" value="ECO:0007669"/>
    <property type="project" value="UniProtKB-KW"/>
</dbReference>
<feature type="transmembrane region" description="Helical" evidence="2">
    <location>
        <begin position="128"/>
        <end position="150"/>
    </location>
</feature>
<dbReference type="SUPFAM" id="SSF47413">
    <property type="entry name" value="lambda repressor-like DNA-binding domains"/>
    <property type="match status" value="1"/>
</dbReference>
<keyword evidence="1" id="KW-0238">DNA-binding</keyword>
<reference evidence="4" key="1">
    <citation type="journal article" date="2021" name="PeerJ">
        <title>Extensive microbial diversity within the chicken gut microbiome revealed by metagenomics and culture.</title>
        <authorList>
            <person name="Gilroy R."/>
            <person name="Ravi A."/>
            <person name="Getino M."/>
            <person name="Pursley I."/>
            <person name="Horton D.L."/>
            <person name="Alikhan N.F."/>
            <person name="Baker D."/>
            <person name="Gharbi K."/>
            <person name="Hall N."/>
            <person name="Watson M."/>
            <person name="Adriaenssens E.M."/>
            <person name="Foster-Nyarko E."/>
            <person name="Jarju S."/>
            <person name="Secka A."/>
            <person name="Antonio M."/>
            <person name="Oren A."/>
            <person name="Chaudhuri R.R."/>
            <person name="La Ragione R."/>
            <person name="Hildebrand F."/>
            <person name="Pallen M.J."/>
        </authorList>
    </citation>
    <scope>NUCLEOTIDE SEQUENCE</scope>
    <source>
        <strain evidence="4">1282</strain>
    </source>
</reference>
<dbReference type="Pfam" id="PF01381">
    <property type="entry name" value="HTH_3"/>
    <property type="match status" value="1"/>
</dbReference>